<accession>A0ABQ3PWT4</accession>
<feature type="compositionally biased region" description="Acidic residues" evidence="1">
    <location>
        <begin position="79"/>
        <end position="89"/>
    </location>
</feature>
<evidence type="ECO:0000313" key="3">
    <source>
        <dbReference type="Proteomes" id="UP001052655"/>
    </source>
</evidence>
<proteinExistence type="predicted"/>
<keyword evidence="3" id="KW-1185">Reference proteome</keyword>
<organism evidence="2 3">
    <name type="scientific">Streptomyces daghestanicus</name>
    <dbReference type="NCBI Taxonomy" id="66885"/>
    <lineage>
        <taxon>Bacteria</taxon>
        <taxon>Bacillati</taxon>
        <taxon>Actinomycetota</taxon>
        <taxon>Actinomycetes</taxon>
        <taxon>Kitasatosporales</taxon>
        <taxon>Streptomycetaceae</taxon>
        <taxon>Streptomyces</taxon>
    </lineage>
</organism>
<reference evidence="2" key="1">
    <citation type="submission" date="2024-05" db="EMBL/GenBank/DDBJ databases">
        <title>Whole genome shotgun sequence of Streptomyces daghestanicus NBRC 12762.</title>
        <authorList>
            <person name="Komaki H."/>
            <person name="Tamura T."/>
        </authorList>
    </citation>
    <scope>NUCLEOTIDE SEQUENCE</scope>
    <source>
        <strain evidence="2">NBRC 12762</strain>
    </source>
</reference>
<sequence>MTGVNGPRTSGCPDNRRTPRAVKQGQPGAPPPRTPAGGPDGRRRRVADLRAADPAGGKAGHRVTGHLPEEQAGQRGEPDEGDEDEESLDEPLAQQASYGGHR</sequence>
<evidence type="ECO:0000256" key="1">
    <source>
        <dbReference type="SAM" id="MobiDB-lite"/>
    </source>
</evidence>
<dbReference type="Proteomes" id="UP001052655">
    <property type="component" value="Unassembled WGS sequence"/>
</dbReference>
<name>A0ABQ3PWT4_9ACTN</name>
<gene>
    <name evidence="2" type="ORF">Sdagh_11970</name>
</gene>
<comment type="caution">
    <text evidence="2">The sequence shown here is derived from an EMBL/GenBank/DDBJ whole genome shotgun (WGS) entry which is preliminary data.</text>
</comment>
<protein>
    <submittedName>
        <fullName evidence="2">Uncharacterized protein</fullName>
    </submittedName>
</protein>
<feature type="region of interest" description="Disordered" evidence="1">
    <location>
        <begin position="1"/>
        <end position="102"/>
    </location>
</feature>
<evidence type="ECO:0000313" key="2">
    <source>
        <dbReference type="EMBL" id="GHI29467.1"/>
    </source>
</evidence>
<dbReference type="EMBL" id="BNDX01000002">
    <property type="protein sequence ID" value="GHI29467.1"/>
    <property type="molecule type" value="Genomic_DNA"/>
</dbReference>